<dbReference type="EMBL" id="CP025791">
    <property type="protein sequence ID" value="AUP77266.1"/>
    <property type="molecule type" value="Genomic_DNA"/>
</dbReference>
<dbReference type="CDD" id="cd03820">
    <property type="entry name" value="GT4_AmsD-like"/>
    <property type="match status" value="1"/>
</dbReference>
<sequence length="365" mass="41460">MKLLYITNQICGAAGLERVLSIKASYLADELGYEVHILTLNQRDTPLFYNFSDKLIYHDITTNGNAFSAFSQYLKGIRNIVKKVSPDVISVCDDGLKGFFVPRFIKKPCPMIYERHVSKQVEVTTDKTSFVASIFQKAKYALMQYTAKKYDNFVVLTNGNLDEWALKNMVVISNPLPFLPDEPSKLSNKTVLAVGRQSYQKGYERLLQSWKQVAEKHPDWTLKIFGKIDESLHLQETANELGISDSVNFHKPVKNIQDKYKEASIYVMSSRFEGFGMVLIEAMAYGLPCVSFDCPHGPSDIISQRQDGLLVENGDVEGFATSINELIENPELRKDMGQKAEVKAKNYLPVKIMEKWDNLFKSLIH</sequence>
<dbReference type="KEGG" id="fek:C1H87_00445"/>
<dbReference type="Proteomes" id="UP000235826">
    <property type="component" value="Chromosome"/>
</dbReference>
<dbReference type="Gene3D" id="3.40.50.2000">
    <property type="entry name" value="Glycogen Phosphorylase B"/>
    <property type="match status" value="2"/>
</dbReference>
<dbReference type="SUPFAM" id="SSF53756">
    <property type="entry name" value="UDP-Glycosyltransferase/glycogen phosphorylase"/>
    <property type="match status" value="1"/>
</dbReference>
<dbReference type="PANTHER" id="PTHR12526:SF630">
    <property type="entry name" value="GLYCOSYLTRANSFERASE"/>
    <property type="match status" value="1"/>
</dbReference>
<evidence type="ECO:0000313" key="3">
    <source>
        <dbReference type="Proteomes" id="UP000235826"/>
    </source>
</evidence>
<evidence type="ECO:0000259" key="1">
    <source>
        <dbReference type="Pfam" id="PF00534"/>
    </source>
</evidence>
<dbReference type="Pfam" id="PF00534">
    <property type="entry name" value="Glycos_transf_1"/>
    <property type="match status" value="1"/>
</dbReference>
<dbReference type="AlphaFoldDB" id="A0A2K9PJP8"/>
<organism evidence="2 3">
    <name type="scientific">Flavivirga eckloniae</name>
    <dbReference type="NCBI Taxonomy" id="1803846"/>
    <lineage>
        <taxon>Bacteria</taxon>
        <taxon>Pseudomonadati</taxon>
        <taxon>Bacteroidota</taxon>
        <taxon>Flavobacteriia</taxon>
        <taxon>Flavobacteriales</taxon>
        <taxon>Flavobacteriaceae</taxon>
        <taxon>Flavivirga</taxon>
    </lineage>
</organism>
<name>A0A2K9PJP8_9FLAO</name>
<reference evidence="2 3" key="1">
    <citation type="submission" date="2018-01" db="EMBL/GenBank/DDBJ databases">
        <title>Complete genome sequence of Flavivirga eckloniae ECD14 isolated from seaweed Ecklonia cava.</title>
        <authorList>
            <person name="Lee J.H."/>
            <person name="Baik K.S."/>
            <person name="Seong C.N."/>
        </authorList>
    </citation>
    <scope>NUCLEOTIDE SEQUENCE [LARGE SCALE GENOMIC DNA]</scope>
    <source>
        <strain evidence="2 3">ECD14</strain>
    </source>
</reference>
<keyword evidence="3" id="KW-1185">Reference proteome</keyword>
<gene>
    <name evidence="2" type="ORF">C1H87_00445</name>
</gene>
<feature type="domain" description="Glycosyl transferase family 1" evidence="1">
    <location>
        <begin position="184"/>
        <end position="341"/>
    </location>
</feature>
<keyword evidence="2" id="KW-0808">Transferase</keyword>
<accession>A0A2K9PJP8</accession>
<dbReference type="PANTHER" id="PTHR12526">
    <property type="entry name" value="GLYCOSYLTRANSFERASE"/>
    <property type="match status" value="1"/>
</dbReference>
<evidence type="ECO:0000313" key="2">
    <source>
        <dbReference type="EMBL" id="AUP77266.1"/>
    </source>
</evidence>
<proteinExistence type="predicted"/>
<dbReference type="InterPro" id="IPR001296">
    <property type="entry name" value="Glyco_trans_1"/>
</dbReference>
<dbReference type="RefSeq" id="WP_102753926.1">
    <property type="nucleotide sequence ID" value="NZ_CP025791.1"/>
</dbReference>
<dbReference type="GO" id="GO:0016757">
    <property type="term" value="F:glycosyltransferase activity"/>
    <property type="evidence" value="ECO:0007669"/>
    <property type="project" value="InterPro"/>
</dbReference>
<dbReference type="OrthoDB" id="9811239at2"/>
<protein>
    <submittedName>
        <fullName evidence="2">Glycosyltransferase family 4 protein</fullName>
    </submittedName>
</protein>